<gene>
    <name evidence="1" type="ORF">S12H4_21849</name>
</gene>
<sequence length="108" mass="13090">MNTHRKIAGLIRNFKRAYGIKISKWKWFLEWHEDGFPHWHLFIEVENKGRAGMIGGERIRHYWGLGWAHEGFIDDQKHWDSITGYFQRHGYFKNKDKSHQVELPKWAV</sequence>
<proteinExistence type="predicted"/>
<dbReference type="AlphaFoldDB" id="X1RZ41"/>
<name>X1RZ41_9ZZZZ</name>
<feature type="non-terminal residue" evidence="1">
    <location>
        <position position="108"/>
    </location>
</feature>
<evidence type="ECO:0000313" key="1">
    <source>
        <dbReference type="EMBL" id="GAI85923.1"/>
    </source>
</evidence>
<organism evidence="1">
    <name type="scientific">marine sediment metagenome</name>
    <dbReference type="NCBI Taxonomy" id="412755"/>
    <lineage>
        <taxon>unclassified sequences</taxon>
        <taxon>metagenomes</taxon>
        <taxon>ecological metagenomes</taxon>
    </lineage>
</organism>
<accession>X1RZ41</accession>
<reference evidence="1" key="1">
    <citation type="journal article" date="2014" name="Front. Microbiol.">
        <title>High frequency of phylogenetically diverse reductive dehalogenase-homologous genes in deep subseafloor sedimentary metagenomes.</title>
        <authorList>
            <person name="Kawai M."/>
            <person name="Futagami T."/>
            <person name="Toyoda A."/>
            <person name="Takaki Y."/>
            <person name="Nishi S."/>
            <person name="Hori S."/>
            <person name="Arai W."/>
            <person name="Tsubouchi T."/>
            <person name="Morono Y."/>
            <person name="Uchiyama I."/>
            <person name="Ito T."/>
            <person name="Fujiyama A."/>
            <person name="Inagaki F."/>
            <person name="Takami H."/>
        </authorList>
    </citation>
    <scope>NUCLEOTIDE SEQUENCE</scope>
    <source>
        <strain evidence="1">Expedition CK06-06</strain>
    </source>
</reference>
<comment type="caution">
    <text evidence="1">The sequence shown here is derived from an EMBL/GenBank/DDBJ whole genome shotgun (WGS) entry which is preliminary data.</text>
</comment>
<evidence type="ECO:0008006" key="2">
    <source>
        <dbReference type="Google" id="ProtNLM"/>
    </source>
</evidence>
<protein>
    <recommendedName>
        <fullName evidence="2">Inovirus Gp2 family protein</fullName>
    </recommendedName>
</protein>
<dbReference type="EMBL" id="BARW01011303">
    <property type="protein sequence ID" value="GAI85923.1"/>
    <property type="molecule type" value="Genomic_DNA"/>
</dbReference>